<reference evidence="7 8" key="1">
    <citation type="submission" date="2018-03" db="EMBL/GenBank/DDBJ databases">
        <title>Genomic Encyclopedia of Type Strains, Phase III (KMG-III): the genomes of soil and plant-associated and newly described type strains.</title>
        <authorList>
            <person name="Whitman W."/>
        </authorList>
    </citation>
    <scope>NUCLEOTIDE SEQUENCE [LARGE SCALE GENOMIC DNA]</scope>
    <source>
        <strain evidence="7 8">CGMCC 4.7125</strain>
    </source>
</reference>
<dbReference type="Gene3D" id="3.40.50.620">
    <property type="entry name" value="HUPs"/>
    <property type="match status" value="1"/>
</dbReference>
<dbReference type="AlphaFoldDB" id="A0A2T0M3U0"/>
<protein>
    <recommendedName>
        <fullName evidence="2">asparagine synthase (glutamine-hydrolyzing)</fullName>
        <ecNumber evidence="2">6.3.5.4</ecNumber>
    </recommendedName>
</protein>
<dbReference type="InterPro" id="IPR001962">
    <property type="entry name" value="Asn_synthase"/>
</dbReference>
<dbReference type="EMBL" id="PVNH01000001">
    <property type="protein sequence ID" value="PRX51372.1"/>
    <property type="molecule type" value="Genomic_DNA"/>
</dbReference>
<dbReference type="Proteomes" id="UP000238362">
    <property type="component" value="Unassembled WGS sequence"/>
</dbReference>
<name>A0A2T0M3U0_9PSEU</name>
<evidence type="ECO:0000313" key="8">
    <source>
        <dbReference type="Proteomes" id="UP000238362"/>
    </source>
</evidence>
<dbReference type="InterPro" id="IPR051786">
    <property type="entry name" value="ASN_synthetase/amidase"/>
</dbReference>
<evidence type="ECO:0000256" key="5">
    <source>
        <dbReference type="SAM" id="MobiDB-lite"/>
    </source>
</evidence>
<feature type="domain" description="Asparagine synthetase" evidence="6">
    <location>
        <begin position="224"/>
        <end position="356"/>
    </location>
</feature>
<evidence type="ECO:0000313" key="7">
    <source>
        <dbReference type="EMBL" id="PRX51372.1"/>
    </source>
</evidence>
<dbReference type="GO" id="GO:0006529">
    <property type="term" value="P:asparagine biosynthetic process"/>
    <property type="evidence" value="ECO:0007669"/>
    <property type="project" value="UniProtKB-KW"/>
</dbReference>
<feature type="region of interest" description="Disordered" evidence="5">
    <location>
        <begin position="27"/>
        <end position="50"/>
    </location>
</feature>
<dbReference type="SUPFAM" id="SSF56235">
    <property type="entry name" value="N-terminal nucleophile aminohydrolases (Ntn hydrolases)"/>
    <property type="match status" value="1"/>
</dbReference>
<dbReference type="GO" id="GO:0004066">
    <property type="term" value="F:asparagine synthase (glutamine-hydrolyzing) activity"/>
    <property type="evidence" value="ECO:0007669"/>
    <property type="project" value="UniProtKB-EC"/>
</dbReference>
<comment type="catalytic activity">
    <reaction evidence="4">
        <text>L-aspartate + L-glutamine + ATP + H2O = L-asparagine + L-glutamate + AMP + diphosphate + H(+)</text>
        <dbReference type="Rhea" id="RHEA:12228"/>
        <dbReference type="ChEBI" id="CHEBI:15377"/>
        <dbReference type="ChEBI" id="CHEBI:15378"/>
        <dbReference type="ChEBI" id="CHEBI:29985"/>
        <dbReference type="ChEBI" id="CHEBI:29991"/>
        <dbReference type="ChEBI" id="CHEBI:30616"/>
        <dbReference type="ChEBI" id="CHEBI:33019"/>
        <dbReference type="ChEBI" id="CHEBI:58048"/>
        <dbReference type="ChEBI" id="CHEBI:58359"/>
        <dbReference type="ChEBI" id="CHEBI:456215"/>
        <dbReference type="EC" id="6.3.5.4"/>
    </reaction>
</comment>
<comment type="pathway">
    <text evidence="1">Amino-acid biosynthesis; L-asparagine biosynthesis; L-asparagine from L-aspartate (L-Gln route): step 1/1.</text>
</comment>
<keyword evidence="8" id="KW-1185">Reference proteome</keyword>
<evidence type="ECO:0000256" key="1">
    <source>
        <dbReference type="ARBA" id="ARBA00005187"/>
    </source>
</evidence>
<dbReference type="SUPFAM" id="SSF52402">
    <property type="entry name" value="Adenine nucleotide alpha hydrolases-like"/>
    <property type="match status" value="1"/>
</dbReference>
<evidence type="ECO:0000256" key="3">
    <source>
        <dbReference type="ARBA" id="ARBA00022888"/>
    </source>
</evidence>
<dbReference type="Pfam" id="PF00733">
    <property type="entry name" value="Asn_synthase"/>
    <property type="match status" value="1"/>
</dbReference>
<dbReference type="Gene3D" id="3.60.20.10">
    <property type="entry name" value="Glutamine Phosphoribosylpyrophosphate, subunit 1, domain 1"/>
    <property type="match status" value="1"/>
</dbReference>
<dbReference type="InterPro" id="IPR029055">
    <property type="entry name" value="Ntn_hydrolases_N"/>
</dbReference>
<evidence type="ECO:0000259" key="6">
    <source>
        <dbReference type="Pfam" id="PF00733"/>
    </source>
</evidence>
<dbReference type="PANTHER" id="PTHR43284:SF1">
    <property type="entry name" value="ASPARAGINE SYNTHETASE"/>
    <property type="match status" value="1"/>
</dbReference>
<proteinExistence type="predicted"/>
<keyword evidence="3" id="KW-0028">Amino-acid biosynthesis</keyword>
<dbReference type="InterPro" id="IPR014729">
    <property type="entry name" value="Rossmann-like_a/b/a_fold"/>
</dbReference>
<comment type="caution">
    <text evidence="7">The sequence shown here is derived from an EMBL/GenBank/DDBJ whole genome shotgun (WGS) entry which is preliminary data.</text>
</comment>
<organism evidence="7 8">
    <name type="scientific">Prauserella shujinwangii</name>
    <dbReference type="NCBI Taxonomy" id="1453103"/>
    <lineage>
        <taxon>Bacteria</taxon>
        <taxon>Bacillati</taxon>
        <taxon>Actinomycetota</taxon>
        <taxon>Actinomycetes</taxon>
        <taxon>Pseudonocardiales</taxon>
        <taxon>Pseudonocardiaceae</taxon>
        <taxon>Prauserella</taxon>
    </lineage>
</organism>
<dbReference type="PANTHER" id="PTHR43284">
    <property type="entry name" value="ASPARAGINE SYNTHETASE (GLUTAMINE-HYDROLYZING)"/>
    <property type="match status" value="1"/>
</dbReference>
<accession>A0A2T0M3U0</accession>
<gene>
    <name evidence="7" type="ORF">B0I33_101526</name>
</gene>
<evidence type="ECO:0000256" key="4">
    <source>
        <dbReference type="ARBA" id="ARBA00048741"/>
    </source>
</evidence>
<dbReference type="EC" id="6.3.5.4" evidence="2"/>
<sequence>MVTTAFGMSGIVPMPYDPNAGAHLGTGEAVPVWDDDSPRGRLHQGPVDDPAGDARAADRLLLTGWLDDGSLPHGLAKRRGSTLLAVQELLDEHGDRAVRRLRGDFVLAHLRGDDRELRLYRSVNALIPLFWRAGRDRFAWASDPAHLLPGGQPRLGDVNVELLPMIVAERGFPHDRSWFTDVHRLPAGECLTLAAGHEPRITRFDEFAPVEHLPRTVADAARGLRERLGRACDRMLAEQPAAVVSLSGGIDSAAVAGEVGRQPGKGAAVHYTMESFPGYEADRRAAERIAVDSGLSWVPYEMTKHTRPGGDYLHVTDNGGLPQTHVPTHGVSAAVEQAETNGATFVLSGLLADQLLAHDLQRGLFEIAGPRLLDPTVAGEPVWQGLRNAAGAAFDSGSVLRHLYRLATGDPTVALPSRDVIVHPVGFTPEAGQTVTAALRAAADRAGDSVRAAVRRFGGRRKLPRGITSLFLLAEAFNTPNLQAAWLNHCLPKHRFFTTPYADRDVIEYALALPSRHRVGFGHGMTVDKFALRLAYPGVGARRMQQARIDAISAVYVNQNFETCRALLGENSHLCRLGVLSRDFVAGLSRGRAHRNGEEIARLCIVEQWLEGLS</sequence>
<keyword evidence="3" id="KW-0061">Asparagine biosynthesis</keyword>
<evidence type="ECO:0000256" key="2">
    <source>
        <dbReference type="ARBA" id="ARBA00012737"/>
    </source>
</evidence>